<dbReference type="Gene3D" id="2.60.40.10">
    <property type="entry name" value="Immunoglobulins"/>
    <property type="match status" value="2"/>
</dbReference>
<dbReference type="GO" id="GO:0004888">
    <property type="term" value="F:transmembrane signaling receptor activity"/>
    <property type="evidence" value="ECO:0007669"/>
    <property type="project" value="TreeGrafter"/>
</dbReference>
<organism evidence="6 7">
    <name type="scientific">Scophthalmus maximus</name>
    <name type="common">Turbot</name>
    <name type="synonym">Psetta maxima</name>
    <dbReference type="NCBI Taxonomy" id="52904"/>
    <lineage>
        <taxon>Eukaryota</taxon>
        <taxon>Metazoa</taxon>
        <taxon>Chordata</taxon>
        <taxon>Craniata</taxon>
        <taxon>Vertebrata</taxon>
        <taxon>Euteleostomi</taxon>
        <taxon>Actinopterygii</taxon>
        <taxon>Neopterygii</taxon>
        <taxon>Teleostei</taxon>
        <taxon>Neoteleostei</taxon>
        <taxon>Acanthomorphata</taxon>
        <taxon>Carangaria</taxon>
        <taxon>Pleuronectiformes</taxon>
        <taxon>Pleuronectoidei</taxon>
        <taxon>Scophthalmidae</taxon>
        <taxon>Scophthalmus</taxon>
    </lineage>
</organism>
<dbReference type="InterPro" id="IPR050671">
    <property type="entry name" value="CD300_family_receptors"/>
</dbReference>
<dbReference type="PANTHER" id="PTHR11860">
    <property type="entry name" value="POLYMERIC-IMMUNOGLOBULIN RECEPTOR"/>
    <property type="match status" value="1"/>
</dbReference>
<evidence type="ECO:0000259" key="5">
    <source>
        <dbReference type="PROSITE" id="PS50835"/>
    </source>
</evidence>
<dbReference type="GO" id="GO:0005886">
    <property type="term" value="C:plasma membrane"/>
    <property type="evidence" value="ECO:0007669"/>
    <property type="project" value="TreeGrafter"/>
</dbReference>
<feature type="chain" id="PRO_5016102230" description="Ig-like domain-containing protein" evidence="4">
    <location>
        <begin position="16"/>
        <end position="229"/>
    </location>
</feature>
<dbReference type="InterPro" id="IPR036179">
    <property type="entry name" value="Ig-like_dom_sf"/>
</dbReference>
<keyword evidence="2" id="KW-0812">Transmembrane</keyword>
<dbReference type="InterPro" id="IPR013783">
    <property type="entry name" value="Ig-like_fold"/>
</dbReference>
<name>A0A2U9C0W6_SCOMX</name>
<dbReference type="Pfam" id="PF07686">
    <property type="entry name" value="V-set"/>
    <property type="match status" value="1"/>
</dbReference>
<dbReference type="InterPro" id="IPR013106">
    <property type="entry name" value="Ig_V-set"/>
</dbReference>
<evidence type="ECO:0000313" key="6">
    <source>
        <dbReference type="EMBL" id="AWP10161.1"/>
    </source>
</evidence>
<proteinExistence type="predicted"/>
<dbReference type="PANTHER" id="PTHR11860:SF96">
    <property type="match status" value="1"/>
</dbReference>
<keyword evidence="3" id="KW-0472">Membrane</keyword>
<keyword evidence="7" id="KW-1185">Reference proteome</keyword>
<keyword evidence="4" id="KW-0732">Signal</keyword>
<sequence length="229" mass="25664">MKIPCLILLFQASLQLQCDKGQIAAHIGGEFILSCKYDTNHFLFSKKYWCRGDSRGTCEILADSEHVKKTSGRFLVLDARRKGLFVKVTGLQLDDTGVYWVGIDKIYADIMTSVNVFITEAPVSKPRIWPLTSLADRSTCWGHPVTVRCGCAEGTDIRYAWYQRTHHKDLPVHPSSDLYLHCGSVEKGSDYYCVASNDISTEESEILSVQVLLPADRSCSYAVNMQGEN</sequence>
<dbReference type="InterPro" id="IPR007110">
    <property type="entry name" value="Ig-like_dom"/>
</dbReference>
<comment type="subcellular location">
    <subcellularLocation>
        <location evidence="1">Membrane</location>
    </subcellularLocation>
</comment>
<evidence type="ECO:0000313" key="7">
    <source>
        <dbReference type="Proteomes" id="UP000246464"/>
    </source>
</evidence>
<feature type="signal peptide" evidence="4">
    <location>
        <begin position="1"/>
        <end position="15"/>
    </location>
</feature>
<evidence type="ECO:0000256" key="3">
    <source>
        <dbReference type="ARBA" id="ARBA00023136"/>
    </source>
</evidence>
<dbReference type="EMBL" id="CP026253">
    <property type="protein sequence ID" value="AWP10161.1"/>
    <property type="molecule type" value="Genomic_DNA"/>
</dbReference>
<reference evidence="6 7" key="1">
    <citation type="submission" date="2017-12" db="EMBL/GenBank/DDBJ databases">
        <title>Integrating genomic resources of turbot (Scophthalmus maximus) in depth evaluation of genetic and physical mapping variation across individuals.</title>
        <authorList>
            <person name="Martinez P."/>
        </authorList>
    </citation>
    <scope>NUCLEOTIDE SEQUENCE [LARGE SCALE GENOMIC DNA]</scope>
</reference>
<accession>A0A2U9C0W6</accession>
<evidence type="ECO:0000256" key="4">
    <source>
        <dbReference type="SAM" id="SignalP"/>
    </source>
</evidence>
<evidence type="ECO:0000256" key="1">
    <source>
        <dbReference type="ARBA" id="ARBA00004370"/>
    </source>
</evidence>
<evidence type="ECO:0000256" key="2">
    <source>
        <dbReference type="ARBA" id="ARBA00022692"/>
    </source>
</evidence>
<dbReference type="SUPFAM" id="SSF48726">
    <property type="entry name" value="Immunoglobulin"/>
    <property type="match status" value="2"/>
</dbReference>
<dbReference type="AlphaFoldDB" id="A0A2U9C0W6"/>
<protein>
    <recommendedName>
        <fullName evidence="5">Ig-like domain-containing protein</fullName>
    </recommendedName>
</protein>
<gene>
    <name evidence="6" type="ORF">SMAX5B_014817</name>
</gene>
<feature type="domain" description="Ig-like" evidence="5">
    <location>
        <begin position="126"/>
        <end position="208"/>
    </location>
</feature>
<dbReference type="Proteomes" id="UP000246464">
    <property type="component" value="Chromosome 11"/>
</dbReference>
<dbReference type="STRING" id="52904.ENSSMAP00000033935"/>
<dbReference type="PROSITE" id="PS50835">
    <property type="entry name" value="IG_LIKE"/>
    <property type="match status" value="1"/>
</dbReference>